<feature type="compositionally biased region" description="Low complexity" evidence="1">
    <location>
        <begin position="340"/>
        <end position="352"/>
    </location>
</feature>
<proteinExistence type="predicted"/>
<evidence type="ECO:0000313" key="3">
    <source>
        <dbReference type="Proteomes" id="UP001054857"/>
    </source>
</evidence>
<organism evidence="2 3">
    <name type="scientific">Astrephomene gubernaculifera</name>
    <dbReference type="NCBI Taxonomy" id="47775"/>
    <lineage>
        <taxon>Eukaryota</taxon>
        <taxon>Viridiplantae</taxon>
        <taxon>Chlorophyta</taxon>
        <taxon>core chlorophytes</taxon>
        <taxon>Chlorophyceae</taxon>
        <taxon>CS clade</taxon>
        <taxon>Chlamydomonadales</taxon>
        <taxon>Astrephomenaceae</taxon>
        <taxon>Astrephomene</taxon>
    </lineage>
</organism>
<dbReference type="GO" id="GO:1990071">
    <property type="term" value="C:TRAPPII protein complex"/>
    <property type="evidence" value="ECO:0007669"/>
    <property type="project" value="InterPro"/>
</dbReference>
<feature type="region of interest" description="Disordered" evidence="1">
    <location>
        <begin position="689"/>
        <end position="737"/>
    </location>
</feature>
<feature type="compositionally biased region" description="Low complexity" evidence="1">
    <location>
        <begin position="301"/>
        <end position="324"/>
    </location>
</feature>
<feature type="compositionally biased region" description="Low complexity" evidence="1">
    <location>
        <begin position="230"/>
        <end position="239"/>
    </location>
</feature>
<feature type="compositionally biased region" description="Low complexity" evidence="1">
    <location>
        <begin position="439"/>
        <end position="465"/>
    </location>
</feature>
<accession>A0AAD3DTT5</accession>
<name>A0AAD3DTT5_9CHLO</name>
<feature type="region of interest" description="Disordered" evidence="1">
    <location>
        <begin position="94"/>
        <end position="171"/>
    </location>
</feature>
<dbReference type="GO" id="GO:0005829">
    <property type="term" value="C:cytosol"/>
    <property type="evidence" value="ECO:0007669"/>
    <property type="project" value="GOC"/>
</dbReference>
<protein>
    <submittedName>
        <fullName evidence="2">Uncharacterized protein</fullName>
    </submittedName>
</protein>
<evidence type="ECO:0000313" key="2">
    <source>
        <dbReference type="EMBL" id="GFR46527.1"/>
    </source>
</evidence>
<dbReference type="PANTHER" id="PTHR13251:SF3">
    <property type="entry name" value="TRAFFICKING PROTEIN PARTICLE COMPLEX SUBUNIT 10"/>
    <property type="match status" value="1"/>
</dbReference>
<dbReference type="EMBL" id="BMAR01000014">
    <property type="protein sequence ID" value="GFR46527.1"/>
    <property type="molecule type" value="Genomic_DNA"/>
</dbReference>
<feature type="region of interest" description="Disordered" evidence="1">
    <location>
        <begin position="209"/>
        <end position="504"/>
    </location>
</feature>
<evidence type="ECO:0000256" key="1">
    <source>
        <dbReference type="SAM" id="MobiDB-lite"/>
    </source>
</evidence>
<gene>
    <name evidence="2" type="ORF">Agub_g8113</name>
</gene>
<feature type="region of interest" description="Disordered" evidence="1">
    <location>
        <begin position="583"/>
        <end position="617"/>
    </location>
</feature>
<feature type="compositionally biased region" description="Pro residues" evidence="1">
    <location>
        <begin position="99"/>
        <end position="118"/>
    </location>
</feature>
<feature type="compositionally biased region" description="Pro residues" evidence="1">
    <location>
        <begin position="213"/>
        <end position="229"/>
    </location>
</feature>
<feature type="compositionally biased region" description="Low complexity" evidence="1">
    <location>
        <begin position="378"/>
        <end position="395"/>
    </location>
</feature>
<reference evidence="2 3" key="1">
    <citation type="journal article" date="2021" name="Sci. Rep.">
        <title>Genome sequencing of the multicellular alga Astrephomene provides insights into convergent evolution of germ-soma differentiation.</title>
        <authorList>
            <person name="Yamashita S."/>
            <person name="Yamamoto K."/>
            <person name="Matsuzaki R."/>
            <person name="Suzuki S."/>
            <person name="Yamaguchi H."/>
            <person name="Hirooka S."/>
            <person name="Minakuchi Y."/>
            <person name="Miyagishima S."/>
            <person name="Kawachi M."/>
            <person name="Toyoda A."/>
            <person name="Nozaki H."/>
        </authorList>
    </citation>
    <scope>NUCLEOTIDE SEQUENCE [LARGE SCALE GENOMIC DNA]</scope>
    <source>
        <strain evidence="2 3">NIES-4017</strain>
    </source>
</reference>
<dbReference type="GO" id="GO:0006891">
    <property type="term" value="P:intra-Golgi vesicle-mediated transport"/>
    <property type="evidence" value="ECO:0007669"/>
    <property type="project" value="TreeGrafter"/>
</dbReference>
<dbReference type="InterPro" id="IPR045126">
    <property type="entry name" value="TRAPPC10/Trs130"/>
</dbReference>
<comment type="caution">
    <text evidence="2">The sequence shown here is derived from an EMBL/GenBank/DDBJ whole genome shotgun (WGS) entry which is preliminary data.</text>
</comment>
<dbReference type="AlphaFoldDB" id="A0AAD3DTT5"/>
<dbReference type="PANTHER" id="PTHR13251">
    <property type="entry name" value="EPILEPSY HOLOPROSENCEPHALY CANDIDATE 1/TMEM1"/>
    <property type="match status" value="1"/>
</dbReference>
<feature type="compositionally biased region" description="Gly residues" evidence="1">
    <location>
        <begin position="154"/>
        <end position="166"/>
    </location>
</feature>
<feature type="compositionally biased region" description="Low complexity" evidence="1">
    <location>
        <begin position="359"/>
        <end position="369"/>
    </location>
</feature>
<sequence>AAQQAIGHVMLPYTCMRYLSLPLLACQPQVRQRVLQLVLCSAGCPGTAAAADGTGRRRRPPPPSAVLQLSTMQAIQAALLPGFTSKFFGTLSPTGQPSLVPPARPASPPDAPDPPILPPSSGRGGPNTAGECDCSGVRGREGENDCSGVRGAEGENGGPVRPGGAGSPCSRGCGGAQWLRVGEVCSLRLQVYSNLPSPVTLTDLQLVLGNLQPPHPAPPPHAPQQPQPQQPQQQAAMQPYPSLRPSQGLPSAPQAALPPAQPPMQPQTSGSVLSCAPSLGHMSAAPLPQHPPLAGNPGTGPPSLSSLQLQPQQYPQQQPQQHRQQPPPRHHMQASFSHVQAQLQLAQQQQPLQGPPAQAPSWPQQPQHQRNASGGDTAAPSGGSSAQPSLQPSAAWRPTPGHGSTASLGRHAGGGSSDGYAGSQHGQESWSQPPPPIPQQHQPQQYSSYYYSTQHQHPQQQHYVPSGPPTLYTVPSTSSSIATSIAPQPPGSPSMHGAGPTSVSAGGFSRLSGAAQAHRALAAAGGLSSLGGGLGGSTAGGSNPNLSSTAAAAAAAAAMAAAGGGGGGGGSCGNLLEASGLGRRAPSWPESLSGASLPQGNLHPGAPTPVSNSGSGVFGSSPFANGGGGSASAAALAGRTGGGGGGADVSCGGGGPLSPGSARAGAGGGAGWAPGEDLACHHLVGLLHVQDPAPGSSRHSSKRTPQRPPPAGADEGGGGKGAACTTPLSSASGECSTTDPRCVVLHPGLTILTFRVAPTRPGLYFVRHLSASLGSYDLRIPLVPYQQLSADVRTLSGGGGCWGGGG</sequence>
<dbReference type="GO" id="GO:0034498">
    <property type="term" value="P:early endosome to Golgi transport"/>
    <property type="evidence" value="ECO:0007669"/>
    <property type="project" value="TreeGrafter"/>
</dbReference>
<feature type="compositionally biased region" description="Polar residues" evidence="1">
    <location>
        <begin position="726"/>
        <end position="737"/>
    </location>
</feature>
<feature type="non-terminal residue" evidence="2">
    <location>
        <position position="806"/>
    </location>
</feature>
<dbReference type="Proteomes" id="UP001054857">
    <property type="component" value="Unassembled WGS sequence"/>
</dbReference>
<feature type="compositionally biased region" description="Low complexity" evidence="1">
    <location>
        <begin position="475"/>
        <end position="486"/>
    </location>
</feature>
<feature type="non-terminal residue" evidence="2">
    <location>
        <position position="1"/>
    </location>
</feature>
<keyword evidence="3" id="KW-1185">Reference proteome</keyword>